<feature type="compositionally biased region" description="Basic and acidic residues" evidence="1">
    <location>
        <begin position="400"/>
        <end position="409"/>
    </location>
</feature>
<evidence type="ECO:0000313" key="4">
    <source>
        <dbReference type="Proteomes" id="UP000054047"/>
    </source>
</evidence>
<accession>A0A0C2GW60</accession>
<feature type="compositionally biased region" description="Basic residues" evidence="1">
    <location>
        <begin position="313"/>
        <end position="325"/>
    </location>
</feature>
<dbReference type="EMBL" id="KN727407">
    <property type="protein sequence ID" value="KIH65760.1"/>
    <property type="molecule type" value="Genomic_DNA"/>
</dbReference>
<feature type="compositionally biased region" description="Basic and acidic residues" evidence="1">
    <location>
        <begin position="237"/>
        <end position="250"/>
    </location>
</feature>
<dbReference type="OrthoDB" id="10507454at2759"/>
<evidence type="ECO:0000256" key="1">
    <source>
        <dbReference type="SAM" id="MobiDB-lite"/>
    </source>
</evidence>
<keyword evidence="2" id="KW-0812">Transmembrane</keyword>
<name>A0A0C2GW60_9BILA</name>
<feature type="region of interest" description="Disordered" evidence="1">
    <location>
        <begin position="177"/>
        <end position="409"/>
    </location>
</feature>
<feature type="compositionally biased region" description="Basic and acidic residues" evidence="1">
    <location>
        <begin position="177"/>
        <end position="226"/>
    </location>
</feature>
<organism evidence="3 4">
    <name type="scientific">Ancylostoma duodenale</name>
    <dbReference type="NCBI Taxonomy" id="51022"/>
    <lineage>
        <taxon>Eukaryota</taxon>
        <taxon>Metazoa</taxon>
        <taxon>Ecdysozoa</taxon>
        <taxon>Nematoda</taxon>
        <taxon>Chromadorea</taxon>
        <taxon>Rhabditida</taxon>
        <taxon>Rhabditina</taxon>
        <taxon>Rhabditomorpha</taxon>
        <taxon>Strongyloidea</taxon>
        <taxon>Ancylostomatidae</taxon>
        <taxon>Ancylostomatinae</taxon>
        <taxon>Ancylostoma</taxon>
    </lineage>
</organism>
<feature type="transmembrane region" description="Helical" evidence="2">
    <location>
        <begin position="16"/>
        <end position="34"/>
    </location>
</feature>
<evidence type="ECO:0000313" key="3">
    <source>
        <dbReference type="EMBL" id="KIH65760.1"/>
    </source>
</evidence>
<sequence length="538" mass="62180">MGHAWRVGSIYCNQRIYIGLLLFSTITWMFMSFYRFNRTTLPPFFEENKKCLETRTDGLIAEQLWLSFHTIVNECSSKNYLVYRRHPNDELDVDHVVANAEVYVELQKRAPNKKKNNWDCTIASYGLSQSSSVEVELAEEAPYCQIYGIGSDKRNGDKFTKIGEYLEAKDLLKDHDGVVEGDRERTERRKRETNNSDSDHAEIKEKGKFVEKVQKVKKQQTEEGKNKTLNKANSKLPSKEREFNELQNKESRHRTQAHSPKRSHVNNATMDWHAELKEEPVGKKMERKLSKNKVDKEEEIGPDEVPEEEEKAFKRKLKKEKKARKQREEKQDKLNESQGAAPISDIDGDVRTKFVRERGDPEEGTEVEKSDSAAKNENGKVDKRAGYLIEHNADNDENGEDRGEDRKKVEHLLEQKRGDVLRRIGNVSHFKQGNRSNLDKLRGQNLPKKILIQHVPSTTGHEKSTSKQPDPEDDAYTTVQFDADKDTLKELGDEKAMIEDDKDYVMASTVAADSDKTPRKFLNIDIETYLLKHIKRKV</sequence>
<protein>
    <submittedName>
        <fullName evidence="3">Uncharacterized protein</fullName>
    </submittedName>
</protein>
<dbReference type="AlphaFoldDB" id="A0A0C2GW60"/>
<feature type="compositionally biased region" description="Acidic residues" evidence="1">
    <location>
        <begin position="297"/>
        <end position="310"/>
    </location>
</feature>
<feature type="compositionally biased region" description="Basic residues" evidence="1">
    <location>
        <begin position="251"/>
        <end position="264"/>
    </location>
</feature>
<feature type="compositionally biased region" description="Basic and acidic residues" evidence="1">
    <location>
        <begin position="348"/>
        <end position="385"/>
    </location>
</feature>
<keyword evidence="4" id="KW-1185">Reference proteome</keyword>
<evidence type="ECO:0000256" key="2">
    <source>
        <dbReference type="SAM" id="Phobius"/>
    </source>
</evidence>
<proteinExistence type="predicted"/>
<feature type="region of interest" description="Disordered" evidence="1">
    <location>
        <begin position="454"/>
        <end position="475"/>
    </location>
</feature>
<feature type="compositionally biased region" description="Basic and acidic residues" evidence="1">
    <location>
        <begin position="272"/>
        <end position="296"/>
    </location>
</feature>
<keyword evidence="2" id="KW-1133">Transmembrane helix</keyword>
<feature type="compositionally biased region" description="Basic and acidic residues" evidence="1">
    <location>
        <begin position="326"/>
        <end position="335"/>
    </location>
</feature>
<feature type="compositionally biased region" description="Polar residues" evidence="1">
    <location>
        <begin position="227"/>
        <end position="236"/>
    </location>
</feature>
<keyword evidence="2" id="KW-0472">Membrane</keyword>
<dbReference type="Proteomes" id="UP000054047">
    <property type="component" value="Unassembled WGS sequence"/>
</dbReference>
<reference evidence="3 4" key="1">
    <citation type="submission" date="2013-12" db="EMBL/GenBank/DDBJ databases">
        <title>Draft genome of the parsitic nematode Ancylostoma duodenale.</title>
        <authorList>
            <person name="Mitreva M."/>
        </authorList>
    </citation>
    <scope>NUCLEOTIDE SEQUENCE [LARGE SCALE GENOMIC DNA]</scope>
    <source>
        <strain evidence="3 4">Zhejiang</strain>
    </source>
</reference>
<gene>
    <name evidence="3" type="ORF">ANCDUO_03913</name>
</gene>